<evidence type="ECO:0000256" key="2">
    <source>
        <dbReference type="ARBA" id="ARBA00022801"/>
    </source>
</evidence>
<keyword evidence="1" id="KW-0479">Metal-binding</keyword>
<comment type="similarity">
    <text evidence="4">Belongs to the cyclic nucleotide phosphodiesterase class-III family.</text>
</comment>
<reference evidence="6 7" key="1">
    <citation type="submission" date="2014-07" db="EMBL/GenBank/DDBJ databases">
        <authorList>
            <person name="Zhang J.E."/>
            <person name="Yang H."/>
            <person name="Guo J."/>
            <person name="Deng Z."/>
            <person name="Luo H."/>
            <person name="Luo M."/>
            <person name="Zhao B."/>
        </authorList>
    </citation>
    <scope>NUCLEOTIDE SEQUENCE [LARGE SCALE GENOMIC DNA]</scope>
    <source>
        <strain evidence="6 7">1CP</strain>
    </source>
</reference>
<dbReference type="InterPro" id="IPR004843">
    <property type="entry name" value="Calcineurin-like_PHP"/>
</dbReference>
<keyword evidence="3" id="KW-0408">Iron</keyword>
<evidence type="ECO:0000256" key="3">
    <source>
        <dbReference type="ARBA" id="ARBA00023004"/>
    </source>
</evidence>
<dbReference type="InterPro" id="IPR029052">
    <property type="entry name" value="Metallo-depent_PP-like"/>
</dbReference>
<dbReference type="EMBL" id="CP009111">
    <property type="protein sequence ID" value="ANS31097.1"/>
    <property type="molecule type" value="Genomic_DNA"/>
</dbReference>
<evidence type="ECO:0000256" key="1">
    <source>
        <dbReference type="ARBA" id="ARBA00022723"/>
    </source>
</evidence>
<keyword evidence="2" id="KW-0378">Hydrolase</keyword>
<sequence>MSTAAGPSDDLTIVQLTDTHITAGGKLVHDAVDTLDSLRRTLDRIVGSGRQVDALVLSGDLTDNGAPEAYRRLRAVVEPAAAALGARIVYAMGNHDERTAFGIELCGRSAKDAGGLTAPYDAVHEVRGLRIVVLDSTTPGRHEGWLTDTQLDWLRGALSRPSARGTLLVLHHPPIPSPVTTVNYLRLQEPDRLAAVLAGTDVRMILCGHAHLTGTGAVAGIPVWVGPALSYRVDPLAPVGRHRGHAGYGFTRIDVLGDAVVATAVEATPAEVVYDIPEQDMLARLHALQLRAG</sequence>
<dbReference type="GO" id="GO:0046872">
    <property type="term" value="F:metal ion binding"/>
    <property type="evidence" value="ECO:0007669"/>
    <property type="project" value="UniProtKB-KW"/>
</dbReference>
<gene>
    <name evidence="6" type="ORF">R1CP_32370</name>
</gene>
<evidence type="ECO:0000313" key="6">
    <source>
        <dbReference type="EMBL" id="ANS31097.1"/>
    </source>
</evidence>
<evidence type="ECO:0000259" key="5">
    <source>
        <dbReference type="Pfam" id="PF00149"/>
    </source>
</evidence>
<dbReference type="Gene3D" id="3.60.21.10">
    <property type="match status" value="1"/>
</dbReference>
<proteinExistence type="inferred from homology"/>
<dbReference type="PATRIC" id="fig|37919.13.peg.6775"/>
<dbReference type="PANTHER" id="PTHR42988:SF2">
    <property type="entry name" value="CYCLIC NUCLEOTIDE PHOSPHODIESTERASE CBUA0032-RELATED"/>
    <property type="match status" value="1"/>
</dbReference>
<dbReference type="SUPFAM" id="SSF56300">
    <property type="entry name" value="Metallo-dependent phosphatases"/>
    <property type="match status" value="1"/>
</dbReference>
<organism evidence="6 7">
    <name type="scientific">Rhodococcus opacus</name>
    <name type="common">Nocardia opaca</name>
    <dbReference type="NCBI Taxonomy" id="37919"/>
    <lineage>
        <taxon>Bacteria</taxon>
        <taxon>Bacillati</taxon>
        <taxon>Actinomycetota</taxon>
        <taxon>Actinomycetes</taxon>
        <taxon>Mycobacteriales</taxon>
        <taxon>Nocardiaceae</taxon>
        <taxon>Rhodococcus</taxon>
    </lineage>
</organism>
<dbReference type="RefSeq" id="WP_065492445.1">
    <property type="nucleotide sequence ID" value="NZ_CP009111.1"/>
</dbReference>
<name>A0A1B1KES8_RHOOP</name>
<dbReference type="PANTHER" id="PTHR42988">
    <property type="entry name" value="PHOSPHOHYDROLASE"/>
    <property type="match status" value="1"/>
</dbReference>
<dbReference type="Proteomes" id="UP000186108">
    <property type="component" value="Chromosome"/>
</dbReference>
<dbReference type="InterPro" id="IPR050884">
    <property type="entry name" value="CNP_phosphodiesterase-III"/>
</dbReference>
<protein>
    <submittedName>
        <fullName evidence="6">Metallophosphoesterase</fullName>
    </submittedName>
</protein>
<dbReference type="Pfam" id="PF00149">
    <property type="entry name" value="Metallophos"/>
    <property type="match status" value="1"/>
</dbReference>
<evidence type="ECO:0000256" key="4">
    <source>
        <dbReference type="ARBA" id="ARBA00025742"/>
    </source>
</evidence>
<evidence type="ECO:0000313" key="7">
    <source>
        <dbReference type="Proteomes" id="UP000186108"/>
    </source>
</evidence>
<accession>A0A1B1KES8</accession>
<dbReference type="AlphaFoldDB" id="A0A1B1KES8"/>
<dbReference type="GO" id="GO:0016787">
    <property type="term" value="F:hydrolase activity"/>
    <property type="evidence" value="ECO:0007669"/>
    <property type="project" value="UniProtKB-KW"/>
</dbReference>
<feature type="domain" description="Calcineurin-like phosphoesterase" evidence="5">
    <location>
        <begin position="12"/>
        <end position="211"/>
    </location>
</feature>